<dbReference type="GO" id="GO:0016491">
    <property type="term" value="F:oxidoreductase activity"/>
    <property type="evidence" value="ECO:0007669"/>
    <property type="project" value="UniProtKB-KW"/>
</dbReference>
<organism evidence="3 4">
    <name type="scientific">Rhizobium gallicum bv. gallicum R602sp</name>
    <dbReference type="NCBI Taxonomy" id="1041138"/>
    <lineage>
        <taxon>Bacteria</taxon>
        <taxon>Pseudomonadati</taxon>
        <taxon>Pseudomonadota</taxon>
        <taxon>Alphaproteobacteria</taxon>
        <taxon>Hyphomicrobiales</taxon>
        <taxon>Rhizobiaceae</taxon>
        <taxon>Rhizobium/Agrobacterium group</taxon>
        <taxon>Rhizobium</taxon>
    </lineage>
</organism>
<accession>A0A0B4X2L6</accession>
<dbReference type="Gene3D" id="3.30.1370.60">
    <property type="entry name" value="Hypothetical oxidoreductase yiak, domain 2"/>
    <property type="match status" value="1"/>
</dbReference>
<keyword evidence="2" id="KW-0560">Oxidoreductase</keyword>
<evidence type="ECO:0000256" key="2">
    <source>
        <dbReference type="ARBA" id="ARBA00023002"/>
    </source>
</evidence>
<evidence type="ECO:0000313" key="4">
    <source>
        <dbReference type="Proteomes" id="UP000031368"/>
    </source>
</evidence>
<dbReference type="AlphaFoldDB" id="A0A0B4X2L6"/>
<dbReference type="PANTHER" id="PTHR11091">
    <property type="entry name" value="OXIDOREDUCTASE-RELATED"/>
    <property type="match status" value="1"/>
</dbReference>
<dbReference type="EMBL" id="CP006877">
    <property type="protein sequence ID" value="AJD42349.1"/>
    <property type="molecule type" value="Genomic_DNA"/>
</dbReference>
<dbReference type="InterPro" id="IPR043144">
    <property type="entry name" value="Mal/L-sulf/L-lact_DH-like_ah"/>
</dbReference>
<evidence type="ECO:0000313" key="3">
    <source>
        <dbReference type="EMBL" id="AJD42349.1"/>
    </source>
</evidence>
<dbReference type="Pfam" id="PF02615">
    <property type="entry name" value="Ldh_2"/>
    <property type="match status" value="1"/>
</dbReference>
<sequence>MPTEHPTSPVRATLASIDSFCRAVFMAAGADEATSDGATRAMMHGTRLGIDSHGVRLLPHYVKGLIEGRINPQPKVALSSAFGAVGVLDADNGHGGLATFVAMDHAIELADRHGIGAVAIRNSSHFGPAGAYALQAAGQGFIGFAFCNSDSFVRLHDGAMRFHGTNPIACAVPVENGNPWLFDMATSAVPYNRVQLYRSLGKSLPAGTASDSRGYDTTDPDEANMLAPLGGEFGFKGAGLAGISEILSAVLTGMKLSFDIAPMPGPDFSTPRGLGAFVLAMKPEAFLDKHQFDAAMTRYLETLRNSPARDDLNVMAPGDREWKVAEDREKNGVELDPATAQSFAALAARYALQPPFNP</sequence>
<dbReference type="InterPro" id="IPR043143">
    <property type="entry name" value="Mal/L-sulf/L-lact_DH-like_NADP"/>
</dbReference>
<dbReference type="PANTHER" id="PTHR11091:SF0">
    <property type="entry name" value="MALATE DEHYDROGENASE"/>
    <property type="match status" value="1"/>
</dbReference>
<gene>
    <name evidence="3" type="ORF">RGR602_CH03032</name>
</gene>
<dbReference type="InterPro" id="IPR003767">
    <property type="entry name" value="Malate/L-lactate_DH-like"/>
</dbReference>
<dbReference type="Gene3D" id="1.10.1530.10">
    <property type="match status" value="1"/>
</dbReference>
<dbReference type="RefSeq" id="WP_039845765.1">
    <property type="nucleotide sequence ID" value="NZ_CP006877.1"/>
</dbReference>
<dbReference type="HOGENOM" id="CLU_040452_3_1_5"/>
<name>A0A0B4X2L6_9HYPH</name>
<evidence type="ECO:0000256" key="1">
    <source>
        <dbReference type="ARBA" id="ARBA00006056"/>
    </source>
</evidence>
<keyword evidence="4" id="KW-1185">Reference proteome</keyword>
<dbReference type="InterPro" id="IPR036111">
    <property type="entry name" value="Mal/L-sulfo/L-lacto_DH-like_sf"/>
</dbReference>
<protein>
    <submittedName>
        <fullName evidence="3">Malate/L-lactate dehydrogenase family protein</fullName>
    </submittedName>
</protein>
<dbReference type="KEGG" id="rga:RGR602_CH03032"/>
<dbReference type="Proteomes" id="UP000031368">
    <property type="component" value="Chromosome"/>
</dbReference>
<comment type="similarity">
    <text evidence="1">Belongs to the LDH2/MDH2 oxidoreductase family.</text>
</comment>
<dbReference type="SUPFAM" id="SSF89733">
    <property type="entry name" value="L-sulfolactate dehydrogenase-like"/>
    <property type="match status" value="1"/>
</dbReference>
<reference evidence="3 4" key="1">
    <citation type="submission" date="2013-11" db="EMBL/GenBank/DDBJ databases">
        <title>Complete genome sequence of Rhizobium gallicum bv. gallicum R602.</title>
        <authorList>
            <person name="Bustos P."/>
            <person name="Santamaria R.I."/>
            <person name="Lozano L."/>
            <person name="Acosta J.L."/>
            <person name="Ormeno-Orrillo E."/>
            <person name="Rogel M.A."/>
            <person name="Romero D."/>
            <person name="Cevallos M.A."/>
            <person name="Martinez-Romero E."/>
            <person name="Gonzalez V."/>
        </authorList>
    </citation>
    <scope>NUCLEOTIDE SEQUENCE [LARGE SCALE GENOMIC DNA]</scope>
    <source>
        <strain evidence="3 4">R602</strain>
    </source>
</reference>
<proteinExistence type="inferred from homology"/>